<reference evidence="1 2" key="1">
    <citation type="submission" date="2019-03" db="EMBL/GenBank/DDBJ databases">
        <authorList>
            <person name="Kox A.R. M."/>
        </authorList>
    </citation>
    <scope>NUCLEOTIDE SEQUENCE [LARGE SCALE GENOMIC DNA]</scope>
    <source>
        <strain evidence="1">MTUNDRAET4 annotated genome</strain>
        <plasmid evidence="2">3</plasmid>
    </source>
</reference>
<proteinExistence type="predicted"/>
<dbReference type="OrthoDB" id="1361321at28211"/>
<sequence length="67" mass="7321">MSRLTSEQSFLLKWLEKEESSALGECEGQALTMLINLGLAEIKDTSDGPWRVSLTQAGYATLAEQSS</sequence>
<organism evidence="1 2">
    <name type="scientific">Methylocella tundrae</name>
    <dbReference type="NCBI Taxonomy" id="227605"/>
    <lineage>
        <taxon>Bacteria</taxon>
        <taxon>Pseudomonadati</taxon>
        <taxon>Pseudomonadota</taxon>
        <taxon>Alphaproteobacteria</taxon>
        <taxon>Hyphomicrobiales</taxon>
        <taxon>Beijerinckiaceae</taxon>
        <taxon>Methylocella</taxon>
    </lineage>
</organism>
<dbReference type="AlphaFoldDB" id="A0A4U8Z8M1"/>
<evidence type="ECO:0000313" key="1">
    <source>
        <dbReference type="EMBL" id="VFU17509.1"/>
    </source>
</evidence>
<dbReference type="Proteomes" id="UP000294360">
    <property type="component" value="Plasmid 3"/>
</dbReference>
<accession>A0A4U8Z8M1</accession>
<dbReference type="RefSeq" id="WP_134493304.1">
    <property type="nucleotide sequence ID" value="NZ_LR536452.1"/>
</dbReference>
<dbReference type="KEGG" id="mtun:MTUNDRAET4_0067.2"/>
<dbReference type="EMBL" id="LR536452">
    <property type="protein sequence ID" value="VFU17509.1"/>
    <property type="molecule type" value="Genomic_DNA"/>
</dbReference>
<keyword evidence="1" id="KW-0614">Plasmid</keyword>
<gene>
    <name evidence="1" type="ORF">MTUNDRAET4_0067</name>
</gene>
<geneLocation type="plasmid" evidence="1 2">
    <name>3</name>
</geneLocation>
<protein>
    <submittedName>
        <fullName evidence="1">Uncharacterized protein</fullName>
    </submittedName>
</protein>
<name>A0A4U8Z8M1_METTU</name>
<evidence type="ECO:0000313" key="2">
    <source>
        <dbReference type="Proteomes" id="UP000294360"/>
    </source>
</evidence>